<protein>
    <submittedName>
        <fullName evidence="4">Unplaced genomic scaffold scaffold_9, whole genome shotgun sequence</fullName>
    </submittedName>
</protein>
<gene>
    <name evidence="4" type="ORF">PISMIDRAFT_673780</name>
</gene>
<feature type="chain" id="PRO_5002223890" evidence="2">
    <location>
        <begin position="22"/>
        <end position="225"/>
    </location>
</feature>
<dbReference type="PANTHER" id="PTHR14143:SF1">
    <property type="entry name" value="IRG-TYPE G DOMAIN-CONTAINING PROTEIN"/>
    <property type="match status" value="1"/>
</dbReference>
<organism evidence="4 5">
    <name type="scientific">Pisolithus microcarpus 441</name>
    <dbReference type="NCBI Taxonomy" id="765257"/>
    <lineage>
        <taxon>Eukaryota</taxon>
        <taxon>Fungi</taxon>
        <taxon>Dikarya</taxon>
        <taxon>Basidiomycota</taxon>
        <taxon>Agaricomycotina</taxon>
        <taxon>Agaricomycetes</taxon>
        <taxon>Agaricomycetidae</taxon>
        <taxon>Boletales</taxon>
        <taxon>Sclerodermatineae</taxon>
        <taxon>Pisolithaceae</taxon>
        <taxon>Pisolithus</taxon>
    </lineage>
</organism>
<dbReference type="GO" id="GO:0016020">
    <property type="term" value="C:membrane"/>
    <property type="evidence" value="ECO:0007669"/>
    <property type="project" value="InterPro"/>
</dbReference>
<keyword evidence="5" id="KW-1185">Reference proteome</keyword>
<evidence type="ECO:0000256" key="1">
    <source>
        <dbReference type="ARBA" id="ARBA00005429"/>
    </source>
</evidence>
<dbReference type="PANTHER" id="PTHR14143">
    <property type="entry name" value="INTERFERON-INDUCIBLE GTPASE FAMILY MEMBER"/>
    <property type="match status" value="1"/>
</dbReference>
<evidence type="ECO:0000313" key="4">
    <source>
        <dbReference type="EMBL" id="KIK28087.1"/>
    </source>
</evidence>
<reference evidence="4 5" key="1">
    <citation type="submission" date="2014-04" db="EMBL/GenBank/DDBJ databases">
        <authorList>
            <consortium name="DOE Joint Genome Institute"/>
            <person name="Kuo A."/>
            <person name="Kohler A."/>
            <person name="Costa M.D."/>
            <person name="Nagy L.G."/>
            <person name="Floudas D."/>
            <person name="Copeland A."/>
            <person name="Barry K.W."/>
            <person name="Cichocki N."/>
            <person name="Veneault-Fourrey C."/>
            <person name="LaButti K."/>
            <person name="Lindquist E.A."/>
            <person name="Lipzen A."/>
            <person name="Lundell T."/>
            <person name="Morin E."/>
            <person name="Murat C."/>
            <person name="Sun H."/>
            <person name="Tunlid A."/>
            <person name="Henrissat B."/>
            <person name="Grigoriev I.V."/>
            <person name="Hibbett D.S."/>
            <person name="Martin F."/>
            <person name="Nordberg H.P."/>
            <person name="Cantor M.N."/>
            <person name="Hua S.X."/>
        </authorList>
    </citation>
    <scope>NUCLEOTIDE SEQUENCE [LARGE SCALE GENOMIC DNA]</scope>
    <source>
        <strain evidence="4 5">441</strain>
    </source>
</reference>
<dbReference type="EMBL" id="KN833693">
    <property type="protein sequence ID" value="KIK28087.1"/>
    <property type="molecule type" value="Genomic_DNA"/>
</dbReference>
<evidence type="ECO:0000259" key="3">
    <source>
        <dbReference type="PROSITE" id="PS51716"/>
    </source>
</evidence>
<proteinExistence type="inferred from homology"/>
<comment type="similarity">
    <text evidence="1">Belongs to the TRAFAC class dynamin-like GTPase superfamily. IRG family.</text>
</comment>
<dbReference type="PROSITE" id="PS51716">
    <property type="entry name" value="G_IRG"/>
    <property type="match status" value="1"/>
</dbReference>
<keyword evidence="2" id="KW-0732">Signal</keyword>
<dbReference type="STRING" id="765257.A0A0D0A0Z7"/>
<accession>A0A0D0A0Z7</accession>
<dbReference type="SUPFAM" id="SSF52540">
    <property type="entry name" value="P-loop containing nucleoside triphosphate hydrolases"/>
    <property type="match status" value="1"/>
</dbReference>
<reference evidence="5" key="2">
    <citation type="submission" date="2015-01" db="EMBL/GenBank/DDBJ databases">
        <title>Evolutionary Origins and Diversification of the Mycorrhizal Mutualists.</title>
        <authorList>
            <consortium name="DOE Joint Genome Institute"/>
            <consortium name="Mycorrhizal Genomics Consortium"/>
            <person name="Kohler A."/>
            <person name="Kuo A."/>
            <person name="Nagy L.G."/>
            <person name="Floudas D."/>
            <person name="Copeland A."/>
            <person name="Barry K.W."/>
            <person name="Cichocki N."/>
            <person name="Veneault-Fourrey C."/>
            <person name="LaButti K."/>
            <person name="Lindquist E.A."/>
            <person name="Lipzen A."/>
            <person name="Lundell T."/>
            <person name="Morin E."/>
            <person name="Murat C."/>
            <person name="Riley R."/>
            <person name="Ohm R."/>
            <person name="Sun H."/>
            <person name="Tunlid A."/>
            <person name="Henrissat B."/>
            <person name="Grigoriev I.V."/>
            <person name="Hibbett D.S."/>
            <person name="Martin F."/>
        </authorList>
    </citation>
    <scope>NUCLEOTIDE SEQUENCE [LARGE SCALE GENOMIC DNA]</scope>
    <source>
        <strain evidence="5">441</strain>
    </source>
</reference>
<name>A0A0D0A0Z7_9AGAM</name>
<evidence type="ECO:0000313" key="5">
    <source>
        <dbReference type="Proteomes" id="UP000054018"/>
    </source>
</evidence>
<dbReference type="Pfam" id="PF05049">
    <property type="entry name" value="IIGP"/>
    <property type="match status" value="1"/>
</dbReference>
<dbReference type="OrthoDB" id="422720at2759"/>
<sequence>MGQVLAIGVVAGVLATGFVAAGSTMPMIESIPASTPTENATLQAIANAEDPKDFVRKVVQEAADKGVADKVQAPEAARKEAEERLTNGVQPVVLPTPEEVETAKAKVDYQEGIFHFAVAGASGTGKSSLINAFRGLRNHERGAAEVGIVENTSAIGRYPDPNSDNPFVWYDISSAGAPFLPDWLYFNNRGLFVFDCIVVVFDGRLTQMDIAILANCPQHLRRYGV</sequence>
<dbReference type="AlphaFoldDB" id="A0A0D0A0Z7"/>
<dbReference type="Gene3D" id="3.40.50.300">
    <property type="entry name" value="P-loop containing nucleotide triphosphate hydrolases"/>
    <property type="match status" value="1"/>
</dbReference>
<dbReference type="Proteomes" id="UP000054018">
    <property type="component" value="Unassembled WGS sequence"/>
</dbReference>
<dbReference type="HOGENOM" id="CLU_107253_0_0_1"/>
<evidence type="ECO:0000256" key="2">
    <source>
        <dbReference type="SAM" id="SignalP"/>
    </source>
</evidence>
<feature type="domain" description="IRG-type G" evidence="3">
    <location>
        <begin position="112"/>
        <end position="225"/>
    </location>
</feature>
<dbReference type="GO" id="GO:0005525">
    <property type="term" value="F:GTP binding"/>
    <property type="evidence" value="ECO:0007669"/>
    <property type="project" value="InterPro"/>
</dbReference>
<feature type="signal peptide" evidence="2">
    <location>
        <begin position="1"/>
        <end position="21"/>
    </location>
</feature>
<dbReference type="InterPro" id="IPR030385">
    <property type="entry name" value="G_IRG_dom"/>
</dbReference>
<dbReference type="InterPro" id="IPR007743">
    <property type="entry name" value="Immunity-related_GTPase-like"/>
</dbReference>
<dbReference type="InterPro" id="IPR027417">
    <property type="entry name" value="P-loop_NTPase"/>
</dbReference>